<dbReference type="Gene3D" id="3.40.50.300">
    <property type="entry name" value="P-loop containing nucleotide triphosphate hydrolases"/>
    <property type="match status" value="1"/>
</dbReference>
<dbReference type="Pfam" id="PF10609">
    <property type="entry name" value="ParA"/>
    <property type="match status" value="1"/>
</dbReference>
<reference evidence="4 5" key="1">
    <citation type="journal article" date="2019" name="Int. J. Syst. Evol. Microbiol.">
        <title>The Global Catalogue of Microorganisms (GCM) 10K type strain sequencing project: providing services to taxonomists for standard genome sequencing and annotation.</title>
        <authorList>
            <consortium name="The Broad Institute Genomics Platform"/>
            <consortium name="The Broad Institute Genome Sequencing Center for Infectious Disease"/>
            <person name="Wu L."/>
            <person name="Ma J."/>
        </authorList>
    </citation>
    <scope>NUCLEOTIDE SEQUENCE [LARGE SCALE GENOMIC DNA]</scope>
    <source>
        <strain evidence="4 5">JCM 15395</strain>
    </source>
</reference>
<proteinExistence type="predicted"/>
<dbReference type="InterPro" id="IPR033756">
    <property type="entry name" value="YlxH/NBP35"/>
</dbReference>
<organism evidence="4 5">
    <name type="scientific">Virgibacillus siamensis</name>
    <dbReference type="NCBI Taxonomy" id="480071"/>
    <lineage>
        <taxon>Bacteria</taxon>
        <taxon>Bacillati</taxon>
        <taxon>Bacillota</taxon>
        <taxon>Bacilli</taxon>
        <taxon>Bacillales</taxon>
        <taxon>Bacillaceae</taxon>
        <taxon>Virgibacillus</taxon>
    </lineage>
</organism>
<dbReference type="InterPro" id="IPR027417">
    <property type="entry name" value="P-loop_NTPase"/>
</dbReference>
<gene>
    <name evidence="4" type="ORF">GCM10009001_03830</name>
</gene>
<dbReference type="RefSeq" id="WP_343809788.1">
    <property type="nucleotide sequence ID" value="NZ_BAAADS010000001.1"/>
</dbReference>
<accession>A0ABN1FIG0</accession>
<dbReference type="PANTHER" id="PTHR43384">
    <property type="entry name" value="SEPTUM SITE-DETERMINING PROTEIN MIND HOMOLOG, CHLOROPLASTIC-RELATED"/>
    <property type="match status" value="1"/>
</dbReference>
<keyword evidence="1" id="KW-0547">Nucleotide-binding</keyword>
<evidence type="ECO:0000313" key="4">
    <source>
        <dbReference type="EMBL" id="GAA0591042.1"/>
    </source>
</evidence>
<dbReference type="InterPro" id="IPR050625">
    <property type="entry name" value="ParA/MinD_ATPase"/>
</dbReference>
<sequence>MDGFTTSNRQVVAVCSPTGGLGRTIITANLAIFLAMRYTRVSVMDGDFQFGDLSMAFNLDPELTIKELVENDDYRNVPKYLTSHMTGVNLLAAPKRPEFADVIQPYMVSSVLKQLQNSSDVILIDAPAGFNDHSLRIMEEADMILIVTNPGLAALKSIRLMIETLETLGLKEKIQLVVNRSTLPSVIKKTEVANLTKLEPVCYLLDDSKNVPYSMDVGIPLIRTKPDTEFSKGIEDMAKKLFMLERGTKDRKLEKKGLFSSLKKDKQSGGKKHESAGKAKGKKQRYVPGSQT</sequence>
<feature type="compositionally biased region" description="Basic and acidic residues" evidence="3">
    <location>
        <begin position="255"/>
        <end position="277"/>
    </location>
</feature>
<dbReference type="PANTHER" id="PTHR43384:SF13">
    <property type="entry name" value="SLR0110 PROTEIN"/>
    <property type="match status" value="1"/>
</dbReference>
<name>A0ABN1FIG0_9BACI</name>
<dbReference type="SUPFAM" id="SSF52540">
    <property type="entry name" value="P-loop containing nucleoside triphosphate hydrolases"/>
    <property type="match status" value="1"/>
</dbReference>
<dbReference type="Proteomes" id="UP001500866">
    <property type="component" value="Unassembled WGS sequence"/>
</dbReference>
<evidence type="ECO:0000256" key="1">
    <source>
        <dbReference type="ARBA" id="ARBA00022741"/>
    </source>
</evidence>
<evidence type="ECO:0000256" key="3">
    <source>
        <dbReference type="SAM" id="MobiDB-lite"/>
    </source>
</evidence>
<evidence type="ECO:0000256" key="2">
    <source>
        <dbReference type="ARBA" id="ARBA00022840"/>
    </source>
</evidence>
<keyword evidence="5" id="KW-1185">Reference proteome</keyword>
<keyword evidence="2" id="KW-0067">ATP-binding</keyword>
<feature type="region of interest" description="Disordered" evidence="3">
    <location>
        <begin position="255"/>
        <end position="292"/>
    </location>
</feature>
<comment type="caution">
    <text evidence="4">The sequence shown here is derived from an EMBL/GenBank/DDBJ whole genome shotgun (WGS) entry which is preliminary data.</text>
</comment>
<evidence type="ECO:0000313" key="5">
    <source>
        <dbReference type="Proteomes" id="UP001500866"/>
    </source>
</evidence>
<dbReference type="EMBL" id="BAAADS010000001">
    <property type="protein sequence ID" value="GAA0591042.1"/>
    <property type="molecule type" value="Genomic_DNA"/>
</dbReference>
<protein>
    <submittedName>
        <fullName evidence="4">Septum site-determining protein MinD</fullName>
    </submittedName>
</protein>